<feature type="compositionally biased region" description="Polar residues" evidence="2">
    <location>
        <begin position="245"/>
        <end position="271"/>
    </location>
</feature>
<reference evidence="3 4" key="1">
    <citation type="submission" date="2021-04" db="EMBL/GenBank/DDBJ databases">
        <authorList>
            <person name="Bliznina A."/>
        </authorList>
    </citation>
    <scope>NUCLEOTIDE SEQUENCE [LARGE SCALE GENOMIC DNA]</scope>
</reference>
<evidence type="ECO:0000256" key="2">
    <source>
        <dbReference type="SAM" id="MobiDB-lite"/>
    </source>
</evidence>
<keyword evidence="1" id="KW-0175">Coiled coil</keyword>
<sequence length="366" mass="40886">MESAANKSMVTLSQKVATDAVQRAEKHLGKMCESIGNINVKHEKIRDIADRLAHGCVAYGNEEYGTSLKELHHFAEHVSAVQDYRQAYIDQMKQKVVPILSGYGMKCKSAKSEIKKLEKQQKDEIKKANKIKKANGNMQQQAQHSHELQILSNSVAAQTQLMKERVLDFEAQRLKDVKEVITEYCRIELTYAAKSLEQWSQCMQKVTQMSPDDDIKEFEKLLNPHMTTHAGIGMHSTANALANMSHQQPTLATSTYNSTSSVPMSHFSASNVPKRPPTQSSSHSLSQPSVASINSQQTTASQPLPPASQNQSQRSQAPQQTTSQVQAFNEQSYETDDTESEYETVSEEEEEEEEPKAPTRTAVTGW</sequence>
<feature type="compositionally biased region" description="Low complexity" evidence="2">
    <location>
        <begin position="307"/>
        <end position="324"/>
    </location>
</feature>
<feature type="compositionally biased region" description="Low complexity" evidence="2">
    <location>
        <begin position="280"/>
        <end position="292"/>
    </location>
</feature>
<evidence type="ECO:0000313" key="3">
    <source>
        <dbReference type="EMBL" id="CAG5098664.1"/>
    </source>
</evidence>
<protein>
    <submittedName>
        <fullName evidence="3">Oidioi.mRNA.OKI2018_I69.XSR.g15872.t1.cds</fullName>
    </submittedName>
</protein>
<feature type="region of interest" description="Disordered" evidence="2">
    <location>
        <begin position="245"/>
        <end position="366"/>
    </location>
</feature>
<keyword evidence="4" id="KW-1185">Reference proteome</keyword>
<dbReference type="InterPro" id="IPR027267">
    <property type="entry name" value="AH/BAR_dom_sf"/>
</dbReference>
<gene>
    <name evidence="3" type="ORF">OKIOD_LOCUS7430</name>
</gene>
<dbReference type="Proteomes" id="UP001158576">
    <property type="component" value="Chromosome XSR"/>
</dbReference>
<dbReference type="PANTHER" id="PTHR21223">
    <property type="entry name" value="CBY1-INTERACTING BAR DOMAIN-CONTAINING PROTEIN HOMOLOG"/>
    <property type="match status" value="1"/>
</dbReference>
<proteinExistence type="predicted"/>
<dbReference type="Gene3D" id="1.20.1270.60">
    <property type="entry name" value="Arfaptin homology (AH) domain/BAR domain"/>
    <property type="match status" value="1"/>
</dbReference>
<name>A0ABN7SE86_OIKDI</name>
<dbReference type="Pfam" id="PF06730">
    <property type="entry name" value="FAM92"/>
    <property type="match status" value="1"/>
</dbReference>
<feature type="coiled-coil region" evidence="1">
    <location>
        <begin position="100"/>
        <end position="134"/>
    </location>
</feature>
<evidence type="ECO:0000313" key="4">
    <source>
        <dbReference type="Proteomes" id="UP001158576"/>
    </source>
</evidence>
<feature type="compositionally biased region" description="Acidic residues" evidence="2">
    <location>
        <begin position="333"/>
        <end position="354"/>
    </location>
</feature>
<dbReference type="EMBL" id="OU015569">
    <property type="protein sequence ID" value="CAG5098664.1"/>
    <property type="molecule type" value="Genomic_DNA"/>
</dbReference>
<feature type="compositionally biased region" description="Polar residues" evidence="2">
    <location>
        <begin position="293"/>
        <end position="302"/>
    </location>
</feature>
<dbReference type="InterPro" id="IPR009602">
    <property type="entry name" value="CBAR/FAM92"/>
</dbReference>
<evidence type="ECO:0000256" key="1">
    <source>
        <dbReference type="SAM" id="Coils"/>
    </source>
</evidence>
<dbReference type="PANTHER" id="PTHR21223:SF2">
    <property type="entry name" value="CBY1-INTERACTING BAR DOMAIN-CONTAINING PROTEIN HOMOLOG"/>
    <property type="match status" value="1"/>
</dbReference>
<dbReference type="SUPFAM" id="SSF103657">
    <property type="entry name" value="BAR/IMD domain-like"/>
    <property type="match status" value="1"/>
</dbReference>
<organism evidence="3 4">
    <name type="scientific">Oikopleura dioica</name>
    <name type="common">Tunicate</name>
    <dbReference type="NCBI Taxonomy" id="34765"/>
    <lineage>
        <taxon>Eukaryota</taxon>
        <taxon>Metazoa</taxon>
        <taxon>Chordata</taxon>
        <taxon>Tunicata</taxon>
        <taxon>Appendicularia</taxon>
        <taxon>Copelata</taxon>
        <taxon>Oikopleuridae</taxon>
        <taxon>Oikopleura</taxon>
    </lineage>
</organism>
<accession>A0ABN7SE86</accession>